<dbReference type="Pfam" id="PF20354">
    <property type="entry name" value="DUF6649"/>
    <property type="match status" value="1"/>
</dbReference>
<feature type="compositionally biased region" description="Basic and acidic residues" evidence="1">
    <location>
        <begin position="141"/>
        <end position="159"/>
    </location>
</feature>
<name>A0A2I1CRG0_ASPC2</name>
<dbReference type="RefSeq" id="XP_024688792.1">
    <property type="nucleotide sequence ID" value="XM_024837875.1"/>
</dbReference>
<dbReference type="OrthoDB" id="5345504at2759"/>
<proteinExistence type="predicted"/>
<accession>A0A2I1CRG0</accession>
<dbReference type="VEuPathDB" id="FungiDB:P168DRAFT_293774"/>
<protein>
    <submittedName>
        <fullName evidence="2">Uncharacterized protein</fullName>
    </submittedName>
</protein>
<reference evidence="2" key="1">
    <citation type="submission" date="2016-12" db="EMBL/GenBank/DDBJ databases">
        <title>The genomes of Aspergillus section Nigri reveals drivers in fungal speciation.</title>
        <authorList>
            <consortium name="DOE Joint Genome Institute"/>
            <person name="Vesth T.C."/>
            <person name="Nybo J."/>
            <person name="Theobald S."/>
            <person name="Brandl J."/>
            <person name="Frisvad J.C."/>
            <person name="Nielsen K.F."/>
            <person name="Lyhne E.K."/>
            <person name="Kogle M.E."/>
            <person name="Kuo A."/>
            <person name="Riley R."/>
            <person name="Clum A."/>
            <person name="Nolan M."/>
            <person name="Lipzen A."/>
            <person name="Salamov A."/>
            <person name="Henrissat B."/>
            <person name="Wiebenga A."/>
            <person name="De vries R.P."/>
            <person name="Grigoriev I.V."/>
            <person name="Mortensen U.H."/>
            <person name="Andersen M.R."/>
            <person name="Baker S.E."/>
        </authorList>
    </citation>
    <scope>NUCLEOTIDE SEQUENCE</scope>
    <source>
        <strain evidence="2">IBT 28561</strain>
    </source>
</reference>
<dbReference type="EMBL" id="MSFM01000016">
    <property type="protein sequence ID" value="PKY00198.1"/>
    <property type="molecule type" value="Genomic_DNA"/>
</dbReference>
<feature type="region of interest" description="Disordered" evidence="1">
    <location>
        <begin position="134"/>
        <end position="191"/>
    </location>
</feature>
<feature type="compositionally biased region" description="Polar residues" evidence="1">
    <location>
        <begin position="162"/>
        <end position="174"/>
    </location>
</feature>
<dbReference type="InterPro" id="IPR046591">
    <property type="entry name" value="DUF6649"/>
</dbReference>
<dbReference type="GeneID" id="36545399"/>
<organism evidence="2 3">
    <name type="scientific">Aspergillus campestris (strain IBT 28561)</name>
    <dbReference type="NCBI Taxonomy" id="1392248"/>
    <lineage>
        <taxon>Eukaryota</taxon>
        <taxon>Fungi</taxon>
        <taxon>Dikarya</taxon>
        <taxon>Ascomycota</taxon>
        <taxon>Pezizomycotina</taxon>
        <taxon>Eurotiomycetes</taxon>
        <taxon>Eurotiomycetidae</taxon>
        <taxon>Eurotiales</taxon>
        <taxon>Aspergillaceae</taxon>
        <taxon>Aspergillus</taxon>
        <taxon>Aspergillus subgen. Circumdati</taxon>
    </lineage>
</organism>
<feature type="region of interest" description="Disordered" evidence="1">
    <location>
        <begin position="1"/>
        <end position="70"/>
    </location>
</feature>
<keyword evidence="3" id="KW-1185">Reference proteome</keyword>
<comment type="caution">
    <text evidence="2">The sequence shown here is derived from an EMBL/GenBank/DDBJ whole genome shotgun (WGS) entry which is preliminary data.</text>
</comment>
<evidence type="ECO:0000256" key="1">
    <source>
        <dbReference type="SAM" id="MobiDB-lite"/>
    </source>
</evidence>
<evidence type="ECO:0000313" key="3">
    <source>
        <dbReference type="Proteomes" id="UP000234254"/>
    </source>
</evidence>
<gene>
    <name evidence="2" type="ORF">P168DRAFT_293774</name>
</gene>
<dbReference type="Proteomes" id="UP000234254">
    <property type="component" value="Unassembled WGS sequence"/>
</dbReference>
<evidence type="ECO:0000313" key="2">
    <source>
        <dbReference type="EMBL" id="PKY00198.1"/>
    </source>
</evidence>
<sequence length="191" mass="20702">MADCARVGAGVGGGADNTGACHGKKRPAKDDPDGDQPLAKRLSRLHLDPTNQKVSNQNDAALPPSQSRPTDMMMLDDTEHTVYIHDLDRELAEIESSEDPSIFLPGLGEKLAVFPKSLVAQSNPKCQALVLYQQPTSPSMPRDKGNAGKALAETRERARSLYNASSLDESQQAHLSHRQCEQEGMDVDDDP</sequence>
<feature type="compositionally biased region" description="Polar residues" evidence="1">
    <location>
        <begin position="49"/>
        <end position="69"/>
    </location>
</feature>
<dbReference type="AlphaFoldDB" id="A0A2I1CRG0"/>